<dbReference type="GeneID" id="19333803"/>
<accession>M2YSG6</accession>
<dbReference type="AlphaFoldDB" id="M2YSG6"/>
<proteinExistence type="predicted"/>
<keyword evidence="2" id="KW-1185">Reference proteome</keyword>
<dbReference type="RefSeq" id="XP_007929545.1">
    <property type="nucleotide sequence ID" value="XM_007931354.1"/>
</dbReference>
<name>M2YSG6_PSEFD</name>
<dbReference type="HOGENOM" id="CLU_1714110_0_0_1"/>
<dbReference type="Proteomes" id="UP000016932">
    <property type="component" value="Unassembled WGS sequence"/>
</dbReference>
<evidence type="ECO:0000313" key="1">
    <source>
        <dbReference type="EMBL" id="EME80660.1"/>
    </source>
</evidence>
<sequence length="153" mass="17683">MPRIITYTGDSKVKTRATRLVWLQSDSSFAGLYHAITRLQIGSKLDLLAWTSRRCKPSRRGGLPPSHSWSVYIDLISFVPAFQPYPNPTQPNLAFAITEDAFRFLSDPGMLVYRPCHFTRKRDDDWKKHATCLGEEWLTEPWISQLQRASSRR</sequence>
<evidence type="ECO:0000313" key="2">
    <source>
        <dbReference type="Proteomes" id="UP000016932"/>
    </source>
</evidence>
<organism evidence="1 2">
    <name type="scientific">Pseudocercospora fijiensis (strain CIRAD86)</name>
    <name type="common">Black leaf streak disease fungus</name>
    <name type="synonym">Mycosphaerella fijiensis</name>
    <dbReference type="NCBI Taxonomy" id="383855"/>
    <lineage>
        <taxon>Eukaryota</taxon>
        <taxon>Fungi</taxon>
        <taxon>Dikarya</taxon>
        <taxon>Ascomycota</taxon>
        <taxon>Pezizomycotina</taxon>
        <taxon>Dothideomycetes</taxon>
        <taxon>Dothideomycetidae</taxon>
        <taxon>Mycosphaerellales</taxon>
        <taxon>Mycosphaerellaceae</taxon>
        <taxon>Pseudocercospora</taxon>
    </lineage>
</organism>
<dbReference type="EMBL" id="KB446561">
    <property type="protein sequence ID" value="EME80660.1"/>
    <property type="molecule type" value="Genomic_DNA"/>
</dbReference>
<gene>
    <name evidence="1" type="ORF">MYCFIDRAFT_177590</name>
</gene>
<protein>
    <submittedName>
        <fullName evidence="1">Uncharacterized protein</fullName>
    </submittedName>
</protein>
<dbReference type="KEGG" id="pfj:MYCFIDRAFT_177590"/>
<dbReference type="VEuPathDB" id="FungiDB:MYCFIDRAFT_177590"/>
<reference evidence="1 2" key="1">
    <citation type="journal article" date="2012" name="PLoS Pathog.">
        <title>Diverse lifestyles and strategies of plant pathogenesis encoded in the genomes of eighteen Dothideomycetes fungi.</title>
        <authorList>
            <person name="Ohm R.A."/>
            <person name="Feau N."/>
            <person name="Henrissat B."/>
            <person name="Schoch C.L."/>
            <person name="Horwitz B.A."/>
            <person name="Barry K.W."/>
            <person name="Condon B.J."/>
            <person name="Copeland A.C."/>
            <person name="Dhillon B."/>
            <person name="Glaser F."/>
            <person name="Hesse C.N."/>
            <person name="Kosti I."/>
            <person name="LaButti K."/>
            <person name="Lindquist E.A."/>
            <person name="Lucas S."/>
            <person name="Salamov A.A."/>
            <person name="Bradshaw R.E."/>
            <person name="Ciuffetti L."/>
            <person name="Hamelin R.C."/>
            <person name="Kema G.H.J."/>
            <person name="Lawrence C."/>
            <person name="Scott J.A."/>
            <person name="Spatafora J.W."/>
            <person name="Turgeon B.G."/>
            <person name="de Wit P.J.G.M."/>
            <person name="Zhong S."/>
            <person name="Goodwin S.B."/>
            <person name="Grigoriev I.V."/>
        </authorList>
    </citation>
    <scope>NUCLEOTIDE SEQUENCE [LARGE SCALE GENOMIC DNA]</scope>
    <source>
        <strain evidence="1 2">CIRAD86</strain>
    </source>
</reference>